<evidence type="ECO:0000256" key="1">
    <source>
        <dbReference type="SAM" id="MobiDB-lite"/>
    </source>
</evidence>
<feature type="compositionally biased region" description="Polar residues" evidence="1">
    <location>
        <begin position="1"/>
        <end position="12"/>
    </location>
</feature>
<gene>
    <name evidence="2" type="ORF">DSL72_001443</name>
</gene>
<feature type="compositionally biased region" description="Acidic residues" evidence="1">
    <location>
        <begin position="169"/>
        <end position="230"/>
    </location>
</feature>
<organism evidence="2 3">
    <name type="scientific">Monilinia vaccinii-corymbosi</name>
    <dbReference type="NCBI Taxonomy" id="61207"/>
    <lineage>
        <taxon>Eukaryota</taxon>
        <taxon>Fungi</taxon>
        <taxon>Dikarya</taxon>
        <taxon>Ascomycota</taxon>
        <taxon>Pezizomycotina</taxon>
        <taxon>Leotiomycetes</taxon>
        <taxon>Helotiales</taxon>
        <taxon>Sclerotiniaceae</taxon>
        <taxon>Monilinia</taxon>
    </lineage>
</organism>
<feature type="region of interest" description="Disordered" evidence="1">
    <location>
        <begin position="1"/>
        <end position="61"/>
    </location>
</feature>
<proteinExistence type="predicted"/>
<feature type="compositionally biased region" description="Basic and acidic residues" evidence="1">
    <location>
        <begin position="107"/>
        <end position="124"/>
    </location>
</feature>
<feature type="compositionally biased region" description="Polar residues" evidence="1">
    <location>
        <begin position="97"/>
        <end position="106"/>
    </location>
</feature>
<keyword evidence="3" id="KW-1185">Reference proteome</keyword>
<dbReference type="AlphaFoldDB" id="A0A8A3P5Z1"/>
<dbReference type="OrthoDB" id="3541182at2759"/>
<sequence>MTKRATINTPTRRSQKAKPFSSRHFEEMDQQLARVERSSKKRLIKVEDEEEKASCSNEQDEVTNQLLAEIAMARKRKREREVVTSDQKGEIERESENLSAPSSPLSDNRELKRLKMDNHPRKDEDCEDEELKNEELKYEELEYKGDVIVVDDRSMYENDVELENGPVEDSVDEDEGLQNEELEDDEERISDEDRVDEDMEIEDKEFEEEGSIDEDSVDEEEEEDSINEDMESAKEHDLREEEEVREISPILSRSSTPAIIEYNPDDRAIINSTNRPEQQLQSHRAVVTPAAPKGFMNYSTSEGVIKIRPVYKFGDLPKKLVLKIFDLLHDEDDPKPISSICFGLTSKNHWGWFKQRWCIPLSDYSIYQGYLSKEDQAILAPLLQDWVPNEYRTMSGIGGKGGPSYVPMFLSRKEYGEGYSREEERLSNRYSTCVSILDAEKLDRLQLISSRGSLTMVDKTLDLPSPHGMGHCWYDAAASEYLFKVETWKWSTLNGDGPGYKAICESWHSFTKTSLWDWVNGKGFNQFQEHWMDDEGMEGRKQVKEALIRFDRKVMQFERGNSASVETNVAIFVEDMSISG</sequence>
<evidence type="ECO:0000313" key="3">
    <source>
        <dbReference type="Proteomes" id="UP000672032"/>
    </source>
</evidence>
<protein>
    <submittedName>
        <fullName evidence="2">Uncharacterized protein</fullName>
    </submittedName>
</protein>
<evidence type="ECO:0000313" key="2">
    <source>
        <dbReference type="EMBL" id="QSZ31874.1"/>
    </source>
</evidence>
<dbReference type="EMBL" id="CP063406">
    <property type="protein sequence ID" value="QSZ31874.1"/>
    <property type="molecule type" value="Genomic_DNA"/>
</dbReference>
<feature type="region of interest" description="Disordered" evidence="1">
    <location>
        <begin position="74"/>
        <end position="134"/>
    </location>
</feature>
<name>A0A8A3P5Z1_9HELO</name>
<dbReference type="Proteomes" id="UP000672032">
    <property type="component" value="Chromosome 2"/>
</dbReference>
<feature type="region of interest" description="Disordered" evidence="1">
    <location>
        <begin position="155"/>
        <end position="252"/>
    </location>
</feature>
<accession>A0A8A3P5Z1</accession>
<feature type="compositionally biased region" description="Basic and acidic residues" evidence="1">
    <location>
        <begin position="79"/>
        <end position="96"/>
    </location>
</feature>
<reference evidence="2" key="1">
    <citation type="submission" date="2020-10" db="EMBL/GenBank/DDBJ databases">
        <title>Genome Sequence of Monilinia vaccinii-corymbosi Sheds Light on Mummy Berry Disease Infection of Blueberry and Mating Type.</title>
        <authorList>
            <person name="Yow A.G."/>
            <person name="Zhang Y."/>
            <person name="Bansal K."/>
            <person name="Eacker S.M."/>
            <person name="Sullivan S."/>
            <person name="Liachko I."/>
            <person name="Cubeta M.A."/>
            <person name="Rollins J.A."/>
            <person name="Ashrafi H."/>
        </authorList>
    </citation>
    <scope>NUCLEOTIDE SEQUENCE</scope>
    <source>
        <strain evidence="2">RL-1</strain>
    </source>
</reference>